<dbReference type="Gene3D" id="2.60.40.3950">
    <property type="match status" value="1"/>
</dbReference>
<dbReference type="PANTHER" id="PTHR37836:SF2">
    <property type="entry name" value="DUF4038 DOMAIN-CONTAINING PROTEIN"/>
    <property type="match status" value="1"/>
</dbReference>
<dbReference type="Gene3D" id="2.60.40.10">
    <property type="entry name" value="Immunoglobulins"/>
    <property type="match status" value="1"/>
</dbReference>
<evidence type="ECO:0000313" key="6">
    <source>
        <dbReference type="Proteomes" id="UP000326837"/>
    </source>
</evidence>
<reference evidence="6" key="1">
    <citation type="submission" date="2019-10" db="EMBL/GenBank/DDBJ databases">
        <title>Lacipirellula parvula gen. nov., sp. nov., representing a lineage of planctomycetes widespread in freshwater anoxic habitats, and description of the family Lacipirellulaceae.</title>
        <authorList>
            <person name="Dedysh S.N."/>
            <person name="Kulichevskaya I.S."/>
            <person name="Beletsky A.V."/>
            <person name="Rakitin A.L."/>
            <person name="Mardanov A.V."/>
            <person name="Ivanova A.A."/>
            <person name="Saltykova V.X."/>
            <person name="Rijpstra W.I.C."/>
            <person name="Sinninghe Damste J.S."/>
            <person name="Ravin N.V."/>
        </authorList>
    </citation>
    <scope>NUCLEOTIDE SEQUENCE [LARGE SCALE GENOMIC DNA]</scope>
    <source>
        <strain evidence="6">PX69</strain>
    </source>
</reference>
<gene>
    <name evidence="5" type="ORF">PLANPX_3975</name>
</gene>
<dbReference type="InterPro" id="IPR025277">
    <property type="entry name" value="Apiosidase-like_cat_dom"/>
</dbReference>
<dbReference type="InterPro" id="IPR041239">
    <property type="entry name" value="DUF5605"/>
</dbReference>
<dbReference type="Pfam" id="PF13204">
    <property type="entry name" value="Apiosidase"/>
    <property type="match status" value="1"/>
</dbReference>
<dbReference type="RefSeq" id="WP_198421754.1">
    <property type="nucleotide sequence ID" value="NZ_AP021861.1"/>
</dbReference>
<dbReference type="Pfam" id="PF16586">
    <property type="entry name" value="DUF5060"/>
    <property type="match status" value="1"/>
</dbReference>
<proteinExistence type="predicted"/>
<feature type="domain" description="DUF5605" evidence="4">
    <location>
        <begin position="436"/>
        <end position="520"/>
    </location>
</feature>
<evidence type="ECO:0000256" key="1">
    <source>
        <dbReference type="SAM" id="SignalP"/>
    </source>
</evidence>
<organism evidence="5 6">
    <name type="scientific">Lacipirellula parvula</name>
    <dbReference type="NCBI Taxonomy" id="2650471"/>
    <lineage>
        <taxon>Bacteria</taxon>
        <taxon>Pseudomonadati</taxon>
        <taxon>Planctomycetota</taxon>
        <taxon>Planctomycetia</taxon>
        <taxon>Pirellulales</taxon>
        <taxon>Lacipirellulaceae</taxon>
        <taxon>Lacipirellula</taxon>
    </lineage>
</organism>
<dbReference type="Proteomes" id="UP000326837">
    <property type="component" value="Chromosome"/>
</dbReference>
<dbReference type="Pfam" id="PF18310">
    <property type="entry name" value="DUF5605"/>
    <property type="match status" value="1"/>
</dbReference>
<feature type="domain" description="DUF5060" evidence="3">
    <location>
        <begin position="27"/>
        <end position="94"/>
    </location>
</feature>
<feature type="signal peptide" evidence="1">
    <location>
        <begin position="1"/>
        <end position="19"/>
    </location>
</feature>
<dbReference type="SUPFAM" id="SSF51445">
    <property type="entry name" value="(Trans)glycosidases"/>
    <property type="match status" value="1"/>
</dbReference>
<protein>
    <recommendedName>
        <fullName evidence="7">DUF5060 domain-containing protein</fullName>
    </recommendedName>
</protein>
<keyword evidence="6" id="KW-1185">Reference proteome</keyword>
<evidence type="ECO:0008006" key="7">
    <source>
        <dbReference type="Google" id="ProtNLM"/>
    </source>
</evidence>
<evidence type="ECO:0000259" key="3">
    <source>
        <dbReference type="Pfam" id="PF16586"/>
    </source>
</evidence>
<dbReference type="InterPro" id="IPR032260">
    <property type="entry name" value="DUF5060"/>
</dbReference>
<dbReference type="AlphaFoldDB" id="A0A5K7XJG0"/>
<dbReference type="InterPro" id="IPR017853">
    <property type="entry name" value="GH"/>
</dbReference>
<accession>A0A5K7XJG0</accession>
<evidence type="ECO:0000313" key="5">
    <source>
        <dbReference type="EMBL" id="BBO34363.1"/>
    </source>
</evidence>
<dbReference type="Gene3D" id="3.20.20.80">
    <property type="entry name" value="Glycosidases"/>
    <property type="match status" value="1"/>
</dbReference>
<sequence>MKQFFGLMVAVAFALPACAAAGATPQCEQWGVHEVVLAGPADGNPFVDVDLAADFADEANRRLHVPGFYDGEGRYVVRFSPPSAGKWTYRTSSNAPALHGKSGELIATAPTGDNHGPVVVKNGFHFAYADGTPYRPIGTTCYAWTSQPTELEEATLRTLAEAPFNKLRMCVFPKRYKWNENEPPLYAFEGEAPDRWDFRRFNPAFFQHLERRIVDLQKLGIEADVILLHPYDEGHWGFDRMSDEADDRYLRYVVARLAAYRNVWWSLANEYDFMLEKQESDWDRMIEVVDRTDPYDRLTSIHNGRVLYNHTNPRLTHASIQNGSAAEEAGRAVLYRDAYRKPILFDEIKYEGDIPSRWGNLSAEEMVHRCWECIVAGTYPGHGECYLADDDVLWWAKGGTLKGESPARIKFLAETLSIAPEAGLEPIDRLQYPNIVGQPGEYYLVYFGKEAPREWKFFLPRYELKDGDTFSVEVLDTWNMTVTPIDETFVVRRESEYVFVDKVGRSVPLPGKPWQALRITKIAQ</sequence>
<feature type="domain" description="Apiosidase-like catalytic" evidence="2">
    <location>
        <begin position="122"/>
        <end position="382"/>
    </location>
</feature>
<feature type="chain" id="PRO_5024918520" description="DUF5060 domain-containing protein" evidence="1">
    <location>
        <begin position="20"/>
        <end position="524"/>
    </location>
</feature>
<keyword evidence="1" id="KW-0732">Signal</keyword>
<evidence type="ECO:0000259" key="4">
    <source>
        <dbReference type="Pfam" id="PF18310"/>
    </source>
</evidence>
<dbReference type="PANTHER" id="PTHR37836">
    <property type="entry name" value="LMO1036 PROTEIN"/>
    <property type="match status" value="1"/>
</dbReference>
<name>A0A5K7XJG0_9BACT</name>
<evidence type="ECO:0000259" key="2">
    <source>
        <dbReference type="Pfam" id="PF13204"/>
    </source>
</evidence>
<dbReference type="KEGG" id="lpav:PLANPX_3975"/>
<dbReference type="EMBL" id="AP021861">
    <property type="protein sequence ID" value="BBO34363.1"/>
    <property type="molecule type" value="Genomic_DNA"/>
</dbReference>
<dbReference type="InterPro" id="IPR013783">
    <property type="entry name" value="Ig-like_fold"/>
</dbReference>